<accession>A0ACB7Z2M4</accession>
<dbReference type="Proteomes" id="UP000828048">
    <property type="component" value="Chromosome 4"/>
</dbReference>
<protein>
    <submittedName>
        <fullName evidence="1">Uncharacterized protein</fullName>
    </submittedName>
</protein>
<name>A0ACB7Z2M4_9ERIC</name>
<dbReference type="EMBL" id="CM037154">
    <property type="protein sequence ID" value="KAH7859377.1"/>
    <property type="molecule type" value="Genomic_DNA"/>
</dbReference>
<organism evidence="1 2">
    <name type="scientific">Vaccinium darrowii</name>
    <dbReference type="NCBI Taxonomy" id="229202"/>
    <lineage>
        <taxon>Eukaryota</taxon>
        <taxon>Viridiplantae</taxon>
        <taxon>Streptophyta</taxon>
        <taxon>Embryophyta</taxon>
        <taxon>Tracheophyta</taxon>
        <taxon>Spermatophyta</taxon>
        <taxon>Magnoliopsida</taxon>
        <taxon>eudicotyledons</taxon>
        <taxon>Gunneridae</taxon>
        <taxon>Pentapetalae</taxon>
        <taxon>asterids</taxon>
        <taxon>Ericales</taxon>
        <taxon>Ericaceae</taxon>
        <taxon>Vaccinioideae</taxon>
        <taxon>Vaccinieae</taxon>
        <taxon>Vaccinium</taxon>
    </lineage>
</organism>
<keyword evidence="2" id="KW-1185">Reference proteome</keyword>
<comment type="caution">
    <text evidence="1">The sequence shown here is derived from an EMBL/GenBank/DDBJ whole genome shotgun (WGS) entry which is preliminary data.</text>
</comment>
<evidence type="ECO:0000313" key="1">
    <source>
        <dbReference type="EMBL" id="KAH7859377.1"/>
    </source>
</evidence>
<sequence length="82" mass="9033">MEAKRVGVLGLLLVYGVFFLGMKAEYATAVKECSEICRAGAKYMKCKCQGDKELPAPCNCCNEEPDCTIYYEDGTELKCSSN</sequence>
<gene>
    <name evidence="1" type="ORF">Vadar_000310</name>
</gene>
<reference evidence="1 2" key="1">
    <citation type="journal article" date="2021" name="Hortic Res">
        <title>High-quality reference genome and annotation aids understanding of berry development for evergreen blueberry (Vaccinium darrowii).</title>
        <authorList>
            <person name="Yu J."/>
            <person name="Hulse-Kemp A.M."/>
            <person name="Babiker E."/>
            <person name="Staton M."/>
        </authorList>
    </citation>
    <scope>NUCLEOTIDE SEQUENCE [LARGE SCALE GENOMIC DNA]</scope>
    <source>
        <strain evidence="2">cv. NJ 8807/NJ 8810</strain>
        <tissue evidence="1">Young leaf</tissue>
    </source>
</reference>
<proteinExistence type="predicted"/>
<evidence type="ECO:0000313" key="2">
    <source>
        <dbReference type="Proteomes" id="UP000828048"/>
    </source>
</evidence>